<dbReference type="NCBIfam" id="TIGR01220">
    <property type="entry name" value="Pmev_kin_Gr_pos"/>
    <property type="match status" value="1"/>
</dbReference>
<feature type="domain" description="GHMP kinase C-terminal" evidence="8">
    <location>
        <begin position="293"/>
        <end position="349"/>
    </location>
</feature>
<dbReference type="InterPro" id="IPR036554">
    <property type="entry name" value="GHMP_kinase_C_sf"/>
</dbReference>
<dbReference type="Pfam" id="PF00288">
    <property type="entry name" value="GHMP_kinases_N"/>
    <property type="match status" value="1"/>
</dbReference>
<evidence type="ECO:0000256" key="1">
    <source>
        <dbReference type="ARBA" id="ARBA00005017"/>
    </source>
</evidence>
<evidence type="ECO:0000313" key="10">
    <source>
        <dbReference type="Proteomes" id="UP001597383"/>
    </source>
</evidence>
<evidence type="ECO:0000259" key="7">
    <source>
        <dbReference type="Pfam" id="PF00288"/>
    </source>
</evidence>
<dbReference type="Proteomes" id="UP001597383">
    <property type="component" value="Unassembled WGS sequence"/>
</dbReference>
<comment type="pathway">
    <text evidence="1">Isoprenoid biosynthesis; isopentenyl diphosphate biosynthesis via mevalonate pathway; isopentenyl diphosphate from (R)-mevalonate: step 2/3.</text>
</comment>
<keyword evidence="4" id="KW-0547">Nucleotide-binding</keyword>
<dbReference type="PANTHER" id="PTHR31814">
    <property type="match status" value="1"/>
</dbReference>
<dbReference type="GO" id="GO:0004631">
    <property type="term" value="F:phosphomevalonate kinase activity"/>
    <property type="evidence" value="ECO:0007669"/>
    <property type="project" value="UniProtKB-EC"/>
</dbReference>
<evidence type="ECO:0000256" key="3">
    <source>
        <dbReference type="ARBA" id="ARBA00022679"/>
    </source>
</evidence>
<evidence type="ECO:0000256" key="4">
    <source>
        <dbReference type="ARBA" id="ARBA00022741"/>
    </source>
</evidence>
<accession>A0ABW4VVU7</accession>
<protein>
    <recommendedName>
        <fullName evidence="2">phosphomevalonate kinase</fullName>
        <ecNumber evidence="2">2.7.4.2</ecNumber>
    </recommendedName>
</protein>
<dbReference type="InterPro" id="IPR035102">
    <property type="entry name" value="Phosphomevalonate_kinase"/>
</dbReference>
<dbReference type="Pfam" id="PF08544">
    <property type="entry name" value="GHMP_kinases_C"/>
    <property type="match status" value="1"/>
</dbReference>
<keyword evidence="5 9" id="KW-0418">Kinase</keyword>
<evidence type="ECO:0000256" key="5">
    <source>
        <dbReference type="ARBA" id="ARBA00022777"/>
    </source>
</evidence>
<dbReference type="EC" id="2.7.4.2" evidence="2"/>
<dbReference type="PANTHER" id="PTHR31814:SF2">
    <property type="entry name" value="PHOSPHOMEVALONATE KINASE"/>
    <property type="match status" value="1"/>
</dbReference>
<dbReference type="RefSeq" id="WP_377555099.1">
    <property type="nucleotide sequence ID" value="NZ_JBHUHQ010000006.1"/>
</dbReference>
<keyword evidence="10" id="KW-1185">Reference proteome</keyword>
<evidence type="ECO:0000256" key="6">
    <source>
        <dbReference type="ARBA" id="ARBA00022840"/>
    </source>
</evidence>
<dbReference type="Gene3D" id="3.30.70.890">
    <property type="entry name" value="GHMP kinase, C-terminal domain"/>
    <property type="match status" value="1"/>
</dbReference>
<keyword evidence="3 9" id="KW-0808">Transferase</keyword>
<gene>
    <name evidence="9" type="ORF">ACFSJF_03625</name>
</gene>
<evidence type="ECO:0000313" key="9">
    <source>
        <dbReference type="EMBL" id="MFD2043372.1"/>
    </source>
</evidence>
<dbReference type="InterPro" id="IPR014721">
    <property type="entry name" value="Ribsml_uS5_D2-typ_fold_subgr"/>
</dbReference>
<reference evidence="10" key="1">
    <citation type="journal article" date="2019" name="Int. J. Syst. Evol. Microbiol.">
        <title>The Global Catalogue of Microorganisms (GCM) 10K type strain sequencing project: providing services to taxonomists for standard genome sequencing and annotation.</title>
        <authorList>
            <consortium name="The Broad Institute Genomics Platform"/>
            <consortium name="The Broad Institute Genome Sequencing Center for Infectious Disease"/>
            <person name="Wu L."/>
            <person name="Ma J."/>
        </authorList>
    </citation>
    <scope>NUCLEOTIDE SEQUENCE [LARGE SCALE GENOMIC DNA]</scope>
    <source>
        <strain evidence="10">R28</strain>
    </source>
</reference>
<evidence type="ECO:0000259" key="8">
    <source>
        <dbReference type="Pfam" id="PF08544"/>
    </source>
</evidence>
<keyword evidence="6" id="KW-0067">ATP-binding</keyword>
<dbReference type="Gene3D" id="3.30.230.10">
    <property type="match status" value="1"/>
</dbReference>
<feature type="domain" description="GHMP kinase N-terminal" evidence="7">
    <location>
        <begin position="88"/>
        <end position="175"/>
    </location>
</feature>
<evidence type="ECO:0000256" key="2">
    <source>
        <dbReference type="ARBA" id="ARBA00012958"/>
    </source>
</evidence>
<dbReference type="InterPro" id="IPR006204">
    <property type="entry name" value="GHMP_kinase_N_dom"/>
</dbReference>
<dbReference type="PRINTS" id="PR00959">
    <property type="entry name" value="MEVGALKINASE"/>
</dbReference>
<sequence length="366" mass="40092">MLPNTSLTVRVPGKLMIAGEFAVLEPYNKLAVLAVDRYVYTTIENSEQNLLTLENFNMVELKWEFEGRKVVVDATDERTHFVANAMGIALAYLNECGFTPEKFLLTVKSELDDTGVKYGLGSSAAVVTSVVAAILEKYLPNKPEAHVIYKLAAITHAATQGNGSGADVAASSYGGILEYSSFQAYWLQKEYEQASSIKELLERDWTYLSVQSLPYPQHLHLCIGWTGKPASTKKLVNELMKLKDNNIAKYEIFLSQSEKAVSSFLTGVKEDNPMLVINGIKQNRRALADVGKEANVEIETPLLTKLCDIAEQYDGAGKPSGAGGGDCGIAFLPTKEKADQVKRAWEEAGIRVLDLAVSESGAKRVR</sequence>
<dbReference type="InterPro" id="IPR005917">
    <property type="entry name" value="Pmev_kinase_bact"/>
</dbReference>
<proteinExistence type="predicted"/>
<dbReference type="SUPFAM" id="SSF54211">
    <property type="entry name" value="Ribosomal protein S5 domain 2-like"/>
    <property type="match status" value="1"/>
</dbReference>
<dbReference type="InterPro" id="IPR013750">
    <property type="entry name" value="GHMP_kinase_C_dom"/>
</dbReference>
<organism evidence="9 10">
    <name type="scientific">Ornithinibacillus salinisoli</name>
    <dbReference type="NCBI Taxonomy" id="1848459"/>
    <lineage>
        <taxon>Bacteria</taxon>
        <taxon>Bacillati</taxon>
        <taxon>Bacillota</taxon>
        <taxon>Bacilli</taxon>
        <taxon>Bacillales</taxon>
        <taxon>Bacillaceae</taxon>
        <taxon>Ornithinibacillus</taxon>
    </lineage>
</organism>
<name>A0ABW4VVU7_9BACI</name>
<comment type="caution">
    <text evidence="9">The sequence shown here is derived from an EMBL/GenBank/DDBJ whole genome shotgun (WGS) entry which is preliminary data.</text>
</comment>
<dbReference type="SUPFAM" id="SSF55060">
    <property type="entry name" value="GHMP Kinase, C-terminal domain"/>
    <property type="match status" value="1"/>
</dbReference>
<dbReference type="EMBL" id="JBHUHQ010000006">
    <property type="protein sequence ID" value="MFD2043372.1"/>
    <property type="molecule type" value="Genomic_DNA"/>
</dbReference>
<dbReference type="InterPro" id="IPR020568">
    <property type="entry name" value="Ribosomal_Su5_D2-typ_SF"/>
</dbReference>